<evidence type="ECO:0000313" key="2">
    <source>
        <dbReference type="EnsemblMetazoa" id="SMAR012239-PA"/>
    </source>
</evidence>
<organism evidence="2 3">
    <name type="scientific">Strigamia maritima</name>
    <name type="common">European centipede</name>
    <name type="synonym">Geophilus maritimus</name>
    <dbReference type="NCBI Taxonomy" id="126957"/>
    <lineage>
        <taxon>Eukaryota</taxon>
        <taxon>Metazoa</taxon>
        <taxon>Ecdysozoa</taxon>
        <taxon>Arthropoda</taxon>
        <taxon>Myriapoda</taxon>
        <taxon>Chilopoda</taxon>
        <taxon>Pleurostigmophora</taxon>
        <taxon>Geophilomorpha</taxon>
        <taxon>Linotaeniidae</taxon>
        <taxon>Strigamia</taxon>
    </lineage>
</organism>
<accession>T1JEJ2</accession>
<name>T1JEJ2_STRMM</name>
<sequence>MHQTEFFSKNQAVITSVDEHIHQKEICIKSRLSAGNNRLFHMPAIQPDSKNGSIKTDGLISNGSALSIDRERGMRTYPSSTAESDTDCPSDIEKTSPKINAKVVLPSSIERVPSTGGSNPSLRALARNLNKMETIIVDEKDIGTNPTPICVQSTALSEIALRRATAITNRPAEAENVVPNRTPPLSTIRALNTPHEGELRPHENPVSGFLLGGRLPCLGATIFRDDSPSESMSYDQFQEVQRKNTVNTQDDKYGVQTVTIRSASDSCLHQMMESTDAKLLTEANLTNQEWSLNPEKTDDFGLPLYNSPLHDLSSPPSLEQELNSMALYHEVVDRSPISTPPISHCNSTAWSDSYNGSDSWEDLRTESQVMNSVHQTIRHEMANMQRLQSPPAKPPSHEYVLTNSNEFKANPSDENVWRTLRDKARASLPQSPSPPNGRTIETQIPLNWPPRHGLHIQATDRPNPNGRKRSSSSSEGEDPPEDSITSYMQHSVSYQGDSRPHLIDKPSVELIEGTLLARWCKKDNRTWLWKSSRRWRRFNGIVMEPNVIQKPPAGHAYAKRWKKDNRSWLWKSSIGGKICITELSN</sequence>
<dbReference type="EMBL" id="JH432122">
    <property type="status" value="NOT_ANNOTATED_CDS"/>
    <property type="molecule type" value="Genomic_DNA"/>
</dbReference>
<proteinExistence type="predicted"/>
<protein>
    <submittedName>
        <fullName evidence="2">Uncharacterized protein</fullName>
    </submittedName>
</protein>
<dbReference type="Proteomes" id="UP000014500">
    <property type="component" value="Unassembled WGS sequence"/>
</dbReference>
<reference evidence="3" key="1">
    <citation type="submission" date="2011-05" db="EMBL/GenBank/DDBJ databases">
        <authorList>
            <person name="Richards S.R."/>
            <person name="Qu J."/>
            <person name="Jiang H."/>
            <person name="Jhangiani S.N."/>
            <person name="Agravi P."/>
            <person name="Goodspeed R."/>
            <person name="Gross S."/>
            <person name="Mandapat C."/>
            <person name="Jackson L."/>
            <person name="Mathew T."/>
            <person name="Pu L."/>
            <person name="Thornton R."/>
            <person name="Saada N."/>
            <person name="Wilczek-Boney K.B."/>
            <person name="Lee S."/>
            <person name="Kovar C."/>
            <person name="Wu Y."/>
            <person name="Scherer S.E."/>
            <person name="Worley K.C."/>
            <person name="Muzny D.M."/>
            <person name="Gibbs R."/>
        </authorList>
    </citation>
    <scope>NUCLEOTIDE SEQUENCE</scope>
    <source>
        <strain evidence="3">Brora</strain>
    </source>
</reference>
<evidence type="ECO:0000313" key="3">
    <source>
        <dbReference type="Proteomes" id="UP000014500"/>
    </source>
</evidence>
<keyword evidence="3" id="KW-1185">Reference proteome</keyword>
<dbReference type="EnsemblMetazoa" id="SMAR012239-RA">
    <property type="protein sequence ID" value="SMAR012239-PA"/>
    <property type="gene ID" value="SMAR012239"/>
</dbReference>
<evidence type="ECO:0000256" key="1">
    <source>
        <dbReference type="SAM" id="MobiDB-lite"/>
    </source>
</evidence>
<dbReference type="HOGENOM" id="CLU_466420_0_0_1"/>
<reference evidence="2" key="2">
    <citation type="submission" date="2015-02" db="UniProtKB">
        <authorList>
            <consortium name="EnsemblMetazoa"/>
        </authorList>
    </citation>
    <scope>IDENTIFICATION</scope>
</reference>
<dbReference type="AlphaFoldDB" id="T1JEJ2"/>
<feature type="region of interest" description="Disordered" evidence="1">
    <location>
        <begin position="425"/>
        <end position="485"/>
    </location>
</feature>